<accession>A0A5B1CG97</accession>
<organism evidence="1 2">
    <name type="scientific">Rubripirellula obstinata</name>
    <dbReference type="NCBI Taxonomy" id="406547"/>
    <lineage>
        <taxon>Bacteria</taxon>
        <taxon>Pseudomonadati</taxon>
        <taxon>Planctomycetota</taxon>
        <taxon>Planctomycetia</taxon>
        <taxon>Pirellulales</taxon>
        <taxon>Pirellulaceae</taxon>
        <taxon>Rubripirellula</taxon>
    </lineage>
</organism>
<sequence length="84" mass="9224">MMDPNTAWDAMLMAYAAKQWSDALHFAEALKAWLDRGGFPPHPTIGSSTGSHTMQPDEQLSRAIVVAACDHICRHCLLETSKLA</sequence>
<name>A0A5B1CG97_9BACT</name>
<keyword evidence="2" id="KW-1185">Reference proteome</keyword>
<dbReference type="RefSeq" id="WP_157593850.1">
    <property type="nucleotide sequence ID" value="NZ_VRLW01000001.1"/>
</dbReference>
<dbReference type="EMBL" id="VRLW01000001">
    <property type="protein sequence ID" value="KAA1258600.1"/>
    <property type="molecule type" value="Genomic_DNA"/>
</dbReference>
<comment type="caution">
    <text evidence="1">The sequence shown here is derived from an EMBL/GenBank/DDBJ whole genome shotgun (WGS) entry which is preliminary data.</text>
</comment>
<reference evidence="1 2" key="1">
    <citation type="submission" date="2019-08" db="EMBL/GenBank/DDBJ databases">
        <title>Deep-cultivation of Planctomycetes and their phenomic and genomic characterization uncovers novel biology.</title>
        <authorList>
            <person name="Wiegand S."/>
            <person name="Jogler M."/>
            <person name="Boedeker C."/>
            <person name="Pinto D."/>
            <person name="Vollmers J."/>
            <person name="Rivas-Marin E."/>
            <person name="Kohn T."/>
            <person name="Peeters S.H."/>
            <person name="Heuer A."/>
            <person name="Rast P."/>
            <person name="Oberbeckmann S."/>
            <person name="Bunk B."/>
            <person name="Jeske O."/>
            <person name="Meyerdierks A."/>
            <person name="Storesund J.E."/>
            <person name="Kallscheuer N."/>
            <person name="Luecker S."/>
            <person name="Lage O.M."/>
            <person name="Pohl T."/>
            <person name="Merkel B.J."/>
            <person name="Hornburger P."/>
            <person name="Mueller R.-W."/>
            <person name="Bruemmer F."/>
            <person name="Labrenz M."/>
            <person name="Spormann A.M."/>
            <person name="Op Den Camp H."/>
            <person name="Overmann J."/>
            <person name="Amann R."/>
            <person name="Jetten M.S.M."/>
            <person name="Mascher T."/>
            <person name="Medema M.H."/>
            <person name="Devos D.P."/>
            <person name="Kaster A.-K."/>
            <person name="Ovreas L."/>
            <person name="Rohde M."/>
            <person name="Galperin M.Y."/>
            <person name="Jogler C."/>
        </authorList>
    </citation>
    <scope>NUCLEOTIDE SEQUENCE [LARGE SCALE GENOMIC DNA]</scope>
    <source>
        <strain evidence="1 2">LF1</strain>
    </source>
</reference>
<dbReference type="Proteomes" id="UP000322699">
    <property type="component" value="Unassembled WGS sequence"/>
</dbReference>
<dbReference type="AlphaFoldDB" id="A0A5B1CG97"/>
<evidence type="ECO:0000313" key="1">
    <source>
        <dbReference type="EMBL" id="KAA1258600.1"/>
    </source>
</evidence>
<gene>
    <name evidence="1" type="ORF">LF1_11220</name>
</gene>
<evidence type="ECO:0000313" key="2">
    <source>
        <dbReference type="Proteomes" id="UP000322699"/>
    </source>
</evidence>
<protein>
    <submittedName>
        <fullName evidence="1">Uncharacterized protein</fullName>
    </submittedName>
</protein>
<proteinExistence type="predicted"/>
<dbReference type="OrthoDB" id="289470at2"/>